<gene>
    <name evidence="1" type="ORF">OG469_02275</name>
</gene>
<proteinExistence type="predicted"/>
<reference evidence="1 2" key="1">
    <citation type="submission" date="2022-10" db="EMBL/GenBank/DDBJ databases">
        <title>The complete genomes of actinobacterial strains from the NBC collection.</title>
        <authorList>
            <person name="Joergensen T.S."/>
            <person name="Alvarez Arevalo M."/>
            <person name="Sterndorff E.B."/>
            <person name="Faurdal D."/>
            <person name="Vuksanovic O."/>
            <person name="Mourched A.-S."/>
            <person name="Charusanti P."/>
            <person name="Shaw S."/>
            <person name="Blin K."/>
            <person name="Weber T."/>
        </authorList>
    </citation>
    <scope>NUCLEOTIDE SEQUENCE [LARGE SCALE GENOMIC DNA]</scope>
    <source>
        <strain evidence="1 2">NBC_01247</strain>
    </source>
</reference>
<dbReference type="Gene3D" id="1.10.287.1060">
    <property type="entry name" value="ESAT-6-like"/>
    <property type="match status" value="1"/>
</dbReference>
<evidence type="ECO:0008006" key="3">
    <source>
        <dbReference type="Google" id="ProtNLM"/>
    </source>
</evidence>
<protein>
    <recommendedName>
        <fullName evidence="3">Type VII secretion system (Wss) protein ESAT-6</fullName>
    </recommendedName>
</protein>
<dbReference type="EMBL" id="CP108482">
    <property type="protein sequence ID" value="WUS54437.1"/>
    <property type="molecule type" value="Genomic_DNA"/>
</dbReference>
<evidence type="ECO:0000313" key="2">
    <source>
        <dbReference type="Proteomes" id="UP001432014"/>
    </source>
</evidence>
<dbReference type="RefSeq" id="WP_191291029.1">
    <property type="nucleotide sequence ID" value="NZ_CP108460.1"/>
</dbReference>
<organism evidence="1 2">
    <name type="scientific">Kitasatospora herbaricolor</name>
    <dbReference type="NCBI Taxonomy" id="68217"/>
    <lineage>
        <taxon>Bacteria</taxon>
        <taxon>Bacillati</taxon>
        <taxon>Actinomycetota</taxon>
        <taxon>Actinomycetes</taxon>
        <taxon>Kitasatosporales</taxon>
        <taxon>Streptomycetaceae</taxon>
        <taxon>Kitasatospora</taxon>
    </lineage>
</organism>
<dbReference type="Proteomes" id="UP001432014">
    <property type="component" value="Chromosome"/>
</dbReference>
<accession>A0ABZ1W0T5</accession>
<evidence type="ECO:0000313" key="1">
    <source>
        <dbReference type="EMBL" id="WUS54437.1"/>
    </source>
</evidence>
<name>A0ABZ1W0T5_9ACTN</name>
<keyword evidence="2" id="KW-1185">Reference proteome</keyword>
<sequence length="95" mass="9939">MANIALNHANIDEAADALSQAGARMHSSMENCVAALRTAEAQLSGLLATAASEFRTTLSNNEKDMTDDITRAAGALREMHGLLRDADRRAGAGIG</sequence>